<organism evidence="1 2">
    <name type="scientific">Oenococcus kitaharae DSM 17330</name>
    <dbReference type="NCBI Taxonomy" id="1045004"/>
    <lineage>
        <taxon>Bacteria</taxon>
        <taxon>Bacillati</taxon>
        <taxon>Bacillota</taxon>
        <taxon>Bacilli</taxon>
        <taxon>Lactobacillales</taxon>
        <taxon>Lactobacillaceae</taxon>
        <taxon>Oenococcus</taxon>
    </lineage>
</organism>
<evidence type="ECO:0000313" key="1">
    <source>
        <dbReference type="EMBL" id="EHN58615.1"/>
    </source>
</evidence>
<comment type="caution">
    <text evidence="1">The sequence shown here is derived from an EMBL/GenBank/DDBJ whole genome shotgun (WGS) entry which is preliminary data.</text>
</comment>
<name>G9WHP1_9LACO</name>
<dbReference type="EMBL" id="AFVZ01000001">
    <property type="protein sequence ID" value="EHN58615.1"/>
    <property type="molecule type" value="Genomic_DNA"/>
</dbReference>
<protein>
    <submittedName>
        <fullName evidence="1">Uncharacterized protein</fullName>
    </submittedName>
</protein>
<proteinExistence type="predicted"/>
<dbReference type="RefSeq" id="WP_007745008.1">
    <property type="nucleotide sequence ID" value="NZ_CM001398.1"/>
</dbReference>
<dbReference type="Proteomes" id="UP000004959">
    <property type="component" value="Chromosome"/>
</dbReference>
<evidence type="ECO:0000313" key="2">
    <source>
        <dbReference type="Proteomes" id="UP000004959"/>
    </source>
</evidence>
<sequence>MDSYPVTKPIDWKDLFLLWAPNLIQARTSHDAKNLLETALQDFVGHNRFTINENLFQTIKTQFCALQLIQDGPEKSVNDGYLEFVSLTKKGRNYMLQEKTIKK</sequence>
<dbReference type="AlphaFoldDB" id="G9WHP1"/>
<reference evidence="1 2" key="1">
    <citation type="journal article" date="2012" name="PLoS ONE">
        <title>Functional divergence in the genus oenococcus as predicted by genome sequencing of the newly-described species, Oenococcus kitaharae.</title>
        <authorList>
            <person name="Borneman A.R."/>
            <person name="McCarthy J.M."/>
            <person name="Chambers P.J."/>
            <person name="Bartowsky E.J."/>
        </authorList>
    </citation>
    <scope>NUCLEOTIDE SEQUENCE [LARGE SCALE GENOMIC DNA]</scope>
    <source>
        <strain evidence="2">DSM17330</strain>
    </source>
</reference>
<accession>G9WHP1</accession>
<keyword evidence="2" id="KW-1185">Reference proteome</keyword>
<dbReference type="PATRIC" id="fig|1045004.4.peg.495"/>
<gene>
    <name evidence="1" type="ORF">OKIT_0499</name>
</gene>
<dbReference type="HOGENOM" id="CLU_2260895_0_0_9"/>